<name>A0ABU7PGF4_9ACTN</name>
<proteinExistence type="inferred from homology"/>
<accession>A0ABU7PGF4</accession>
<dbReference type="PANTHER" id="PTHR43335:SF4">
    <property type="entry name" value="ABC TRANSPORTER, ATP-BINDING PROTEIN"/>
    <property type="match status" value="1"/>
</dbReference>
<dbReference type="PANTHER" id="PTHR43335">
    <property type="entry name" value="ABC TRANSPORTER, ATP-BINDING PROTEIN"/>
    <property type="match status" value="1"/>
</dbReference>
<feature type="region of interest" description="Disordered" evidence="5">
    <location>
        <begin position="303"/>
        <end position="333"/>
    </location>
</feature>
<evidence type="ECO:0000256" key="2">
    <source>
        <dbReference type="ARBA" id="ARBA00022448"/>
    </source>
</evidence>
<organism evidence="7 8">
    <name type="scientific">Actinacidiphila polyblastidii</name>
    <dbReference type="NCBI Taxonomy" id="3110430"/>
    <lineage>
        <taxon>Bacteria</taxon>
        <taxon>Bacillati</taxon>
        <taxon>Actinomycetota</taxon>
        <taxon>Actinomycetes</taxon>
        <taxon>Kitasatosporales</taxon>
        <taxon>Streptomycetaceae</taxon>
        <taxon>Actinacidiphila</taxon>
    </lineage>
</organism>
<evidence type="ECO:0000256" key="4">
    <source>
        <dbReference type="ARBA" id="ARBA00022840"/>
    </source>
</evidence>
<keyword evidence="4 7" id="KW-0067">ATP-binding</keyword>
<dbReference type="Gene3D" id="3.40.50.300">
    <property type="entry name" value="P-loop containing nucleotide triphosphate hydrolases"/>
    <property type="match status" value="1"/>
</dbReference>
<protein>
    <submittedName>
        <fullName evidence="7">ABC transporter ATP-binding protein</fullName>
    </submittedName>
</protein>
<dbReference type="SMART" id="SM00382">
    <property type="entry name" value="AAA"/>
    <property type="match status" value="1"/>
</dbReference>
<dbReference type="SUPFAM" id="SSF52540">
    <property type="entry name" value="P-loop containing nucleoside triphosphate hydrolases"/>
    <property type="match status" value="1"/>
</dbReference>
<dbReference type="Proteomes" id="UP001344658">
    <property type="component" value="Unassembled WGS sequence"/>
</dbReference>
<feature type="domain" description="ABC transporter" evidence="6">
    <location>
        <begin position="6"/>
        <end position="231"/>
    </location>
</feature>
<evidence type="ECO:0000313" key="7">
    <source>
        <dbReference type="EMBL" id="MEE4544904.1"/>
    </source>
</evidence>
<dbReference type="GO" id="GO:0005524">
    <property type="term" value="F:ATP binding"/>
    <property type="evidence" value="ECO:0007669"/>
    <property type="project" value="UniProtKB-KW"/>
</dbReference>
<dbReference type="InterPro" id="IPR017871">
    <property type="entry name" value="ABC_transporter-like_CS"/>
</dbReference>
<keyword evidence="3" id="KW-0547">Nucleotide-binding</keyword>
<dbReference type="PROSITE" id="PS50893">
    <property type="entry name" value="ABC_TRANSPORTER_2"/>
    <property type="match status" value="1"/>
</dbReference>
<feature type="compositionally biased region" description="Low complexity" evidence="5">
    <location>
        <begin position="306"/>
        <end position="316"/>
    </location>
</feature>
<keyword evidence="8" id="KW-1185">Reference proteome</keyword>
<dbReference type="Pfam" id="PF00005">
    <property type="entry name" value="ABC_tran"/>
    <property type="match status" value="1"/>
</dbReference>
<reference evidence="7 8" key="1">
    <citation type="submission" date="2023-12" db="EMBL/GenBank/DDBJ databases">
        <title>Streptomyces sp. V4-01.</title>
        <authorList>
            <person name="Somphong A."/>
            <person name="Phongsopitanun W."/>
        </authorList>
    </citation>
    <scope>NUCLEOTIDE SEQUENCE [LARGE SCALE GENOMIC DNA]</scope>
    <source>
        <strain evidence="7 8">V4-01</strain>
    </source>
</reference>
<dbReference type="InterPro" id="IPR003439">
    <property type="entry name" value="ABC_transporter-like_ATP-bd"/>
</dbReference>
<dbReference type="PROSITE" id="PS00211">
    <property type="entry name" value="ABC_TRANSPORTER_1"/>
    <property type="match status" value="1"/>
</dbReference>
<dbReference type="InterPro" id="IPR003593">
    <property type="entry name" value="AAA+_ATPase"/>
</dbReference>
<dbReference type="CDD" id="cd03268">
    <property type="entry name" value="ABC_BcrA_bacitracin_resist"/>
    <property type="match status" value="1"/>
</dbReference>
<evidence type="ECO:0000256" key="1">
    <source>
        <dbReference type="ARBA" id="ARBA00005417"/>
    </source>
</evidence>
<dbReference type="InterPro" id="IPR027417">
    <property type="entry name" value="P-loop_NTPase"/>
</dbReference>
<dbReference type="EMBL" id="JAZEWV010000022">
    <property type="protein sequence ID" value="MEE4544904.1"/>
    <property type="molecule type" value="Genomic_DNA"/>
</dbReference>
<gene>
    <name evidence="7" type="ORF">V2S66_23425</name>
</gene>
<evidence type="ECO:0000313" key="8">
    <source>
        <dbReference type="Proteomes" id="UP001344658"/>
    </source>
</evidence>
<sequence length="333" mass="34796">MTEMTIAVSGLSKRYGRTPAVDALSFTVRPGRVTGFVGPNGAGKSTTMRMMMGLDAPDAGTALIGGLPYRELPDPLRVVGALLDAEAVHPGRRARAHLLWQARYNGLPVRRVDEVLEQVGLDPAARRRAGGFSLGMRQRLGIAGALLGDPQVLILDEPVNGLDPEGIRWIRGLLRSLAAEGRTVLVSSHLMGELQDTADHLIVIGRGRLLADTEVDELLAAASDDRVELRTAHRAEAMAVLAAEGGTVSVLGPDALTVTGLGAERIAAELASHAVPFAHLAPHRASLEEAYLDLTREAADYRAHDPAAAPAAAASGSGSGSGSGSDSAEEKGR</sequence>
<evidence type="ECO:0000256" key="3">
    <source>
        <dbReference type="ARBA" id="ARBA00022741"/>
    </source>
</evidence>
<evidence type="ECO:0000256" key="5">
    <source>
        <dbReference type="SAM" id="MobiDB-lite"/>
    </source>
</evidence>
<comment type="similarity">
    <text evidence="1">Belongs to the ABC transporter superfamily.</text>
</comment>
<keyword evidence="2" id="KW-0813">Transport</keyword>
<evidence type="ECO:0000259" key="6">
    <source>
        <dbReference type="PROSITE" id="PS50893"/>
    </source>
</evidence>
<comment type="caution">
    <text evidence="7">The sequence shown here is derived from an EMBL/GenBank/DDBJ whole genome shotgun (WGS) entry which is preliminary data.</text>
</comment>